<organism evidence="2 3">
    <name type="scientific">Prunus yedoensis var. nudiflora</name>
    <dbReference type="NCBI Taxonomy" id="2094558"/>
    <lineage>
        <taxon>Eukaryota</taxon>
        <taxon>Viridiplantae</taxon>
        <taxon>Streptophyta</taxon>
        <taxon>Embryophyta</taxon>
        <taxon>Tracheophyta</taxon>
        <taxon>Spermatophyta</taxon>
        <taxon>Magnoliopsida</taxon>
        <taxon>eudicotyledons</taxon>
        <taxon>Gunneridae</taxon>
        <taxon>Pentapetalae</taxon>
        <taxon>rosids</taxon>
        <taxon>fabids</taxon>
        <taxon>Rosales</taxon>
        <taxon>Rosaceae</taxon>
        <taxon>Amygdaloideae</taxon>
        <taxon>Amygdaleae</taxon>
        <taxon>Prunus</taxon>
    </lineage>
</organism>
<name>A0A314YSF4_PRUYE</name>
<proteinExistence type="predicted"/>
<feature type="compositionally biased region" description="Pro residues" evidence="1">
    <location>
        <begin position="98"/>
        <end position="109"/>
    </location>
</feature>
<evidence type="ECO:0000256" key="1">
    <source>
        <dbReference type="SAM" id="MobiDB-lite"/>
    </source>
</evidence>
<feature type="region of interest" description="Disordered" evidence="1">
    <location>
        <begin position="89"/>
        <end position="125"/>
    </location>
</feature>
<keyword evidence="3" id="KW-1185">Reference proteome</keyword>
<reference evidence="2 3" key="1">
    <citation type="submission" date="2018-02" db="EMBL/GenBank/DDBJ databases">
        <title>Draft genome of wild Prunus yedoensis var. nudiflora.</title>
        <authorList>
            <person name="Baek S."/>
            <person name="Kim J.-H."/>
            <person name="Choi K."/>
            <person name="Kim G.-B."/>
            <person name="Cho A."/>
            <person name="Jang H."/>
            <person name="Shin C.-H."/>
            <person name="Yu H.-J."/>
            <person name="Mun J.-H."/>
        </authorList>
    </citation>
    <scope>NUCLEOTIDE SEQUENCE [LARGE SCALE GENOMIC DNA]</scope>
    <source>
        <strain evidence="3">cv. Jeju island</strain>
        <tissue evidence="2">Leaf</tissue>
    </source>
</reference>
<protein>
    <submittedName>
        <fullName evidence="2">Uncharacterized protein</fullName>
    </submittedName>
</protein>
<accession>A0A314YSF4</accession>
<dbReference type="STRING" id="2094558.A0A314YSF4"/>
<dbReference type="AlphaFoldDB" id="A0A314YSF4"/>
<dbReference type="PANTHER" id="PTHR34539:SF19">
    <property type="entry name" value="T6J4.11 PROTEIN"/>
    <property type="match status" value="1"/>
</dbReference>
<dbReference type="OrthoDB" id="781489at2759"/>
<evidence type="ECO:0000313" key="2">
    <source>
        <dbReference type="EMBL" id="PQQ09673.1"/>
    </source>
</evidence>
<feature type="region of interest" description="Disordered" evidence="1">
    <location>
        <begin position="35"/>
        <end position="54"/>
    </location>
</feature>
<dbReference type="PANTHER" id="PTHR34539">
    <property type="entry name" value="T6J4.11 PROTEIN"/>
    <property type="match status" value="1"/>
</dbReference>
<sequence>MLLSSLCHHHHILTFKSSKLSSNLRLVYVMEDHTSNSKKRIRDNSDDSEHDSAEVKRLREDLLGFLDDSEPDAATQDLDSVMKSFEEEIASATSCPTSPRPSPATPSAPVPVVDLTSDSGESNPDLGYLLGASDDELGLPPSENFSEVLEEGRETELVRVSSDSSGIDEFWRFDDHPPSYDSFELGGHVHDSSTEYVAFDGLFENSDVYFDSSDYTDFSWRFETLPAQ</sequence>
<gene>
    <name evidence="2" type="ORF">Pyn_27397</name>
</gene>
<dbReference type="EMBL" id="PJQY01000591">
    <property type="protein sequence ID" value="PQQ09673.1"/>
    <property type="molecule type" value="Genomic_DNA"/>
</dbReference>
<comment type="caution">
    <text evidence="2">The sequence shown here is derived from an EMBL/GenBank/DDBJ whole genome shotgun (WGS) entry which is preliminary data.</text>
</comment>
<evidence type="ECO:0000313" key="3">
    <source>
        <dbReference type="Proteomes" id="UP000250321"/>
    </source>
</evidence>
<dbReference type="Proteomes" id="UP000250321">
    <property type="component" value="Unassembled WGS sequence"/>
</dbReference>
<feature type="compositionally biased region" description="Basic and acidic residues" evidence="1">
    <location>
        <begin position="42"/>
        <end position="54"/>
    </location>
</feature>